<dbReference type="GO" id="GO:0005615">
    <property type="term" value="C:extracellular space"/>
    <property type="evidence" value="ECO:0007669"/>
    <property type="project" value="TreeGrafter"/>
</dbReference>
<dbReference type="Pfam" id="PF13287">
    <property type="entry name" value="Fn3_assoc"/>
    <property type="match status" value="1"/>
</dbReference>
<evidence type="ECO:0000256" key="4">
    <source>
        <dbReference type="ARBA" id="ARBA00022801"/>
    </source>
</evidence>
<feature type="domain" description="Peptidase M14" evidence="10">
    <location>
        <begin position="407"/>
        <end position="723"/>
    </location>
</feature>
<dbReference type="EMBL" id="JAPDDP010000022">
    <property type="protein sequence ID" value="MDA0181508.1"/>
    <property type="molecule type" value="Genomic_DNA"/>
</dbReference>
<dbReference type="SUPFAM" id="SSF53187">
    <property type="entry name" value="Zn-dependent exopeptidases"/>
    <property type="match status" value="1"/>
</dbReference>
<proteinExistence type="inferred from homology"/>
<evidence type="ECO:0000256" key="2">
    <source>
        <dbReference type="ARBA" id="ARBA00005988"/>
    </source>
</evidence>
<keyword evidence="5" id="KW-0862">Zinc</keyword>
<feature type="region of interest" description="Disordered" evidence="8">
    <location>
        <begin position="794"/>
        <end position="814"/>
    </location>
</feature>
<comment type="caution">
    <text evidence="11">The sequence shown here is derived from an EMBL/GenBank/DDBJ whole genome shotgun (WGS) entry which is preliminary data.</text>
</comment>
<reference evidence="11" key="1">
    <citation type="submission" date="2022-10" db="EMBL/GenBank/DDBJ databases">
        <title>The WGS of Solirubrobacter phytolaccae KCTC 29190.</title>
        <authorList>
            <person name="Jiang Z."/>
        </authorList>
    </citation>
    <scope>NUCLEOTIDE SEQUENCE</scope>
    <source>
        <strain evidence="11">KCTC 29190</strain>
    </source>
</reference>
<protein>
    <submittedName>
        <fullName evidence="11">M14 family zinc carboxypeptidase</fullName>
    </submittedName>
</protein>
<dbReference type="InterPro" id="IPR000834">
    <property type="entry name" value="Peptidase_M14"/>
</dbReference>
<evidence type="ECO:0000313" key="12">
    <source>
        <dbReference type="Proteomes" id="UP001147653"/>
    </source>
</evidence>
<dbReference type="PROSITE" id="PS52035">
    <property type="entry name" value="PEPTIDASE_M14"/>
    <property type="match status" value="1"/>
</dbReference>
<evidence type="ECO:0000256" key="8">
    <source>
        <dbReference type="SAM" id="MobiDB-lite"/>
    </source>
</evidence>
<dbReference type="GO" id="GO:0004181">
    <property type="term" value="F:metallocarboxypeptidase activity"/>
    <property type="evidence" value="ECO:0007669"/>
    <property type="project" value="InterPro"/>
</dbReference>
<comment type="similarity">
    <text evidence="2 7">Belongs to the peptidase M14 family.</text>
</comment>
<feature type="signal peptide" evidence="9">
    <location>
        <begin position="1"/>
        <end position="23"/>
    </location>
</feature>
<evidence type="ECO:0000256" key="6">
    <source>
        <dbReference type="ARBA" id="ARBA00023049"/>
    </source>
</evidence>
<dbReference type="GO" id="GO:0006508">
    <property type="term" value="P:proteolysis"/>
    <property type="evidence" value="ECO:0007669"/>
    <property type="project" value="UniProtKB-KW"/>
</dbReference>
<evidence type="ECO:0000256" key="1">
    <source>
        <dbReference type="ARBA" id="ARBA00001947"/>
    </source>
</evidence>
<accession>A0A9X3N836</accession>
<dbReference type="GO" id="GO:0008270">
    <property type="term" value="F:zinc ion binding"/>
    <property type="evidence" value="ECO:0007669"/>
    <property type="project" value="InterPro"/>
</dbReference>
<feature type="compositionally biased region" description="Basic and acidic residues" evidence="8">
    <location>
        <begin position="803"/>
        <end position="812"/>
    </location>
</feature>
<evidence type="ECO:0000313" key="11">
    <source>
        <dbReference type="EMBL" id="MDA0181508.1"/>
    </source>
</evidence>
<dbReference type="Gene3D" id="3.40.630.10">
    <property type="entry name" value="Zn peptidases"/>
    <property type="match status" value="1"/>
</dbReference>
<dbReference type="RefSeq" id="WP_270025824.1">
    <property type="nucleotide sequence ID" value="NZ_JAPDDP010000022.1"/>
</dbReference>
<keyword evidence="3" id="KW-0645">Protease</keyword>
<dbReference type="AlphaFoldDB" id="A0A9X3N836"/>
<dbReference type="SMART" id="SM00631">
    <property type="entry name" value="Zn_pept"/>
    <property type="match status" value="1"/>
</dbReference>
<sequence>MRPMLGAIAAVAAIAFLPASALADDGESVLEFKLPSKAAAEQLIKLGYDLSDGLDQSVAGQVKATIVATPEEQAQLEAMGYPVVGTIQTQADVDALRAERQATIDAETAAKDALKGAAGAKSKSAVVGTVRAQHADYWEDAGGRWLSIEGTTTEASVTNPCPVVNNRPACAYNGPPLVASWYDANGAQVGTGNLSAYLDTDVTPLPPYLYHVSRFRLGDASTIGTPMPTTVKIAAPNGDVATIAVKKWVGNGAPQTPAGFLQDFNTHYVDPQEGYARISSLASEFSNIAELVDLPNKTAGYQRKAQTVVGLATAYTGSTTAPAAADQAKAVVVTSKAWGQDGGNTIGVRLVNPGASDEPLVVGVSNNRMIRVNLATDASGAITTTAKDVVDAINANAQAAELVTASLYRTNTGAGIVSPGAATSILSDWLKAPASYPRGPQTVKMLRIGKQRDGTKTGVFIYCQEHAREWGTPLVCLETAERLLRNYATDPETKALVDGLDIFIVPTINADGAAYSMYDYNSQRRNMVNYCASNPTGNNDPYARNSWGVDLNRNFTVGSFFDGFQGAGNSCTGDTFAGPSELSEPETRNEAWVQSKYTNIKFAMNVHSSGGYFMWPPGAYKPTTREPLPYPPYGTLNYFDQTADAVLDRIYNFRHTAVLPQQTGPVLDVLYSAAGNSADEAYYNHGIIGYDFEIGASKVLPNGTSQGTGFQPCYGAVGTGGGTGTCNANLVNEGHDEGMEFANGNYALLASALEYANDTKAPTATVKPIAGNDRAVTFTTDEASSIYYTLDGSTPTTASTEWKPNRPREKPDPVALPAGAAIKWIAVDFKGNTSAVQTYAYTSTPGGIGGTVPATLALTLGAPATFGTFTPGLEKDYSAATTATVISTAGDATLSVSDPGHLTNGAFTLPEPLRVSLSKTAWTAPVTNDTVDVALKQLVKSTDPLRTGTYSTTLTFTLSTTQP</sequence>
<feature type="active site" description="Proton donor/acceptor" evidence="7">
    <location>
        <position position="693"/>
    </location>
</feature>
<dbReference type="PANTHER" id="PTHR11705">
    <property type="entry name" value="PROTEASE FAMILY M14 CARBOXYPEPTIDASE A,B"/>
    <property type="match status" value="1"/>
</dbReference>
<keyword evidence="9" id="KW-0732">Signal</keyword>
<dbReference type="Proteomes" id="UP001147653">
    <property type="component" value="Unassembled WGS sequence"/>
</dbReference>
<evidence type="ECO:0000256" key="3">
    <source>
        <dbReference type="ARBA" id="ARBA00022670"/>
    </source>
</evidence>
<evidence type="ECO:0000259" key="10">
    <source>
        <dbReference type="PROSITE" id="PS52035"/>
    </source>
</evidence>
<keyword evidence="12" id="KW-1185">Reference proteome</keyword>
<evidence type="ECO:0000256" key="7">
    <source>
        <dbReference type="PROSITE-ProRule" id="PRU01379"/>
    </source>
</evidence>
<dbReference type="Pfam" id="PF00246">
    <property type="entry name" value="Peptidase_M14"/>
    <property type="match status" value="1"/>
</dbReference>
<keyword evidence="11" id="KW-0121">Carboxypeptidase</keyword>
<organism evidence="11 12">
    <name type="scientific">Solirubrobacter phytolaccae</name>
    <dbReference type="NCBI Taxonomy" id="1404360"/>
    <lineage>
        <taxon>Bacteria</taxon>
        <taxon>Bacillati</taxon>
        <taxon>Actinomycetota</taxon>
        <taxon>Thermoleophilia</taxon>
        <taxon>Solirubrobacterales</taxon>
        <taxon>Solirubrobacteraceae</taxon>
        <taxon>Solirubrobacter</taxon>
    </lineage>
</organism>
<feature type="chain" id="PRO_5040721155" evidence="9">
    <location>
        <begin position="24"/>
        <end position="963"/>
    </location>
</feature>
<name>A0A9X3N836_9ACTN</name>
<gene>
    <name evidence="11" type="ORF">OJ997_14480</name>
</gene>
<comment type="cofactor">
    <cofactor evidence="1">
        <name>Zn(2+)</name>
        <dbReference type="ChEBI" id="CHEBI:29105"/>
    </cofactor>
</comment>
<evidence type="ECO:0000256" key="9">
    <source>
        <dbReference type="SAM" id="SignalP"/>
    </source>
</evidence>
<dbReference type="PANTHER" id="PTHR11705:SF143">
    <property type="entry name" value="SLL0236 PROTEIN"/>
    <property type="match status" value="1"/>
</dbReference>
<keyword evidence="4" id="KW-0378">Hydrolase</keyword>
<dbReference type="InterPro" id="IPR026876">
    <property type="entry name" value="Fn3_assoc_repeat"/>
</dbReference>
<keyword evidence="6" id="KW-0482">Metalloprotease</keyword>
<evidence type="ECO:0000256" key="5">
    <source>
        <dbReference type="ARBA" id="ARBA00022833"/>
    </source>
</evidence>